<organism evidence="2 3">
    <name type="scientific">Dactylosporangium vinaceum</name>
    <dbReference type="NCBI Taxonomy" id="53362"/>
    <lineage>
        <taxon>Bacteria</taxon>
        <taxon>Bacillati</taxon>
        <taxon>Actinomycetota</taxon>
        <taxon>Actinomycetes</taxon>
        <taxon>Micromonosporales</taxon>
        <taxon>Micromonosporaceae</taxon>
        <taxon>Dactylosporangium</taxon>
    </lineage>
</organism>
<dbReference type="PANTHER" id="PTHR43162:SF1">
    <property type="entry name" value="PRESTALK A DIFFERENTIATION PROTEIN A"/>
    <property type="match status" value="1"/>
</dbReference>
<comment type="caution">
    <text evidence="2">The sequence shown here is derived from an EMBL/GenBank/DDBJ whole genome shotgun (WGS) entry which is preliminary data.</text>
</comment>
<dbReference type="SUPFAM" id="SSF51735">
    <property type="entry name" value="NAD(P)-binding Rossmann-fold domains"/>
    <property type="match status" value="1"/>
</dbReference>
<dbReference type="InterPro" id="IPR016040">
    <property type="entry name" value="NAD(P)-bd_dom"/>
</dbReference>
<keyword evidence="3" id="KW-1185">Reference proteome</keyword>
<reference evidence="2 3" key="1">
    <citation type="submission" date="2024-09" db="EMBL/GenBank/DDBJ databases">
        <authorList>
            <person name="Sun Q."/>
            <person name="Mori K."/>
        </authorList>
    </citation>
    <scope>NUCLEOTIDE SEQUENCE [LARGE SCALE GENOMIC DNA]</scope>
    <source>
        <strain evidence="2 3">JCM 3307</strain>
    </source>
</reference>
<accession>A0ABV5M387</accession>
<gene>
    <name evidence="2" type="ORF">ACFFTR_09525</name>
</gene>
<evidence type="ECO:0000259" key="1">
    <source>
        <dbReference type="Pfam" id="PF13460"/>
    </source>
</evidence>
<name>A0ABV5M387_9ACTN</name>
<dbReference type="Pfam" id="PF13460">
    <property type="entry name" value="NAD_binding_10"/>
    <property type="match status" value="1"/>
</dbReference>
<proteinExistence type="predicted"/>
<dbReference type="InterPro" id="IPR051604">
    <property type="entry name" value="Ergot_Alk_Oxidoreductase"/>
</dbReference>
<sequence length="278" mass="30649">MTILITGGRGHVGRSLANTLLARGEKVRVASSEPGQAVFTDGLEVVQADLSRPETLAPALVGVSRVFLYARPATAAEQVRLMEEAGIEHVTLLSTRSLTFPDADTNPIARLHVQVERALGRSRLPWTFLRAGTFATNTLQWADMIRRESVVRAPYPQSHSAPVHEDDIADVAALTLTGSGHAGVIYVMSGPESMPQIRQAELIGDAIDRPVRFEEQQPQQYRETLSRWGQADVVDQLLRYLSTWDDHPVPVVDARQQLLGVTGRSFARWAADHADDFR</sequence>
<dbReference type="PANTHER" id="PTHR43162">
    <property type="match status" value="1"/>
</dbReference>
<dbReference type="Proteomes" id="UP001589608">
    <property type="component" value="Unassembled WGS sequence"/>
</dbReference>
<protein>
    <submittedName>
        <fullName evidence="2">SDR family oxidoreductase</fullName>
    </submittedName>
</protein>
<dbReference type="InterPro" id="IPR036291">
    <property type="entry name" value="NAD(P)-bd_dom_sf"/>
</dbReference>
<evidence type="ECO:0000313" key="3">
    <source>
        <dbReference type="Proteomes" id="UP001589608"/>
    </source>
</evidence>
<evidence type="ECO:0000313" key="2">
    <source>
        <dbReference type="EMBL" id="MFB9443322.1"/>
    </source>
</evidence>
<dbReference type="RefSeq" id="WP_223103569.1">
    <property type="nucleotide sequence ID" value="NZ_CP061913.1"/>
</dbReference>
<feature type="domain" description="NAD(P)-binding" evidence="1">
    <location>
        <begin position="7"/>
        <end position="175"/>
    </location>
</feature>
<dbReference type="EMBL" id="JBHMCA010000020">
    <property type="protein sequence ID" value="MFB9443322.1"/>
    <property type="molecule type" value="Genomic_DNA"/>
</dbReference>
<dbReference type="Gene3D" id="3.40.50.720">
    <property type="entry name" value="NAD(P)-binding Rossmann-like Domain"/>
    <property type="match status" value="1"/>
</dbReference>